<evidence type="ECO:0000256" key="1">
    <source>
        <dbReference type="SAM" id="Phobius"/>
    </source>
</evidence>
<evidence type="ECO:0000313" key="2">
    <source>
        <dbReference type="EMBL" id="NBC70107.1"/>
    </source>
</evidence>
<keyword evidence="1" id="KW-0812">Transmembrane</keyword>
<keyword evidence="1" id="KW-1133">Transmembrane helix</keyword>
<keyword evidence="3" id="KW-1185">Reference proteome</keyword>
<gene>
    <name evidence="2" type="ORF">GT003_14005</name>
</gene>
<sequence length="278" mass="31097">MSRRITDEELGKDPLLQRLSKRPVERRMPSGTQIAHIQREAAEPVQRTRRTRRLAIGWSAALVSLIVLLGAFVYVYDKPGGIADWRYSRAAGYSDTIRIPIGRTPEEAVRKFRQYAPMRVIHEETIGGGVLLFIKRFEDKAGTYMDIEFVQHNLLGWKWAMGGGYGYSSLQGIDVALDYMSLPKFPGIHGPFPIIFGQIQNASIAGVNVTFGGPEAGMKAARIIEYEPGKRVWYATLPQSADASYGIEAVDEQGNIRANKSFEDPRDSSYLVMNKTKP</sequence>
<accession>A0A7X4YPJ1</accession>
<dbReference type="EMBL" id="JAAAMU010000006">
    <property type="protein sequence ID" value="NBC70107.1"/>
    <property type="molecule type" value="Genomic_DNA"/>
</dbReference>
<reference evidence="2 3" key="1">
    <citation type="submission" date="2020-01" db="EMBL/GenBank/DDBJ databases">
        <title>Paenibacillus soybeanensis sp. nov. isolated from the nodules of soybean (Glycine max(L.) Merr).</title>
        <authorList>
            <person name="Wang H."/>
        </authorList>
    </citation>
    <scope>NUCLEOTIDE SEQUENCE [LARGE SCALE GENOMIC DNA]</scope>
    <source>
        <strain evidence="2 3">DSM 23054</strain>
    </source>
</reference>
<dbReference type="OrthoDB" id="1902411at2"/>
<comment type="caution">
    <text evidence="2">The sequence shown here is derived from an EMBL/GenBank/DDBJ whole genome shotgun (WGS) entry which is preliminary data.</text>
</comment>
<keyword evidence="1" id="KW-0472">Membrane</keyword>
<evidence type="ECO:0000313" key="3">
    <source>
        <dbReference type="Proteomes" id="UP000558113"/>
    </source>
</evidence>
<feature type="transmembrane region" description="Helical" evidence="1">
    <location>
        <begin position="54"/>
        <end position="76"/>
    </location>
</feature>
<dbReference type="Proteomes" id="UP000558113">
    <property type="component" value="Unassembled WGS sequence"/>
</dbReference>
<proteinExistence type="predicted"/>
<protein>
    <submittedName>
        <fullName evidence="2">Uncharacterized protein</fullName>
    </submittedName>
</protein>
<organism evidence="2 3">
    <name type="scientific">Paenibacillus sacheonensis</name>
    <dbReference type="NCBI Taxonomy" id="742054"/>
    <lineage>
        <taxon>Bacteria</taxon>
        <taxon>Bacillati</taxon>
        <taxon>Bacillota</taxon>
        <taxon>Bacilli</taxon>
        <taxon>Bacillales</taxon>
        <taxon>Paenibacillaceae</taxon>
        <taxon>Paenibacillus</taxon>
    </lineage>
</organism>
<name>A0A7X4YPJ1_9BACL</name>
<dbReference type="RefSeq" id="WP_161698702.1">
    <property type="nucleotide sequence ID" value="NZ_JAAAMU010000006.1"/>
</dbReference>
<dbReference type="AlphaFoldDB" id="A0A7X4YPJ1"/>